<dbReference type="GO" id="GO:0015297">
    <property type="term" value="F:antiporter activity"/>
    <property type="evidence" value="ECO:0007669"/>
    <property type="project" value="UniProtKB-KW"/>
</dbReference>
<feature type="transmembrane region" description="Helical" evidence="9">
    <location>
        <begin position="21"/>
        <end position="54"/>
    </location>
</feature>
<keyword evidence="7 9" id="KW-0472">Membrane</keyword>
<evidence type="ECO:0000256" key="2">
    <source>
        <dbReference type="ARBA" id="ARBA00022448"/>
    </source>
</evidence>
<dbReference type="GO" id="GO:0005886">
    <property type="term" value="C:plasma membrane"/>
    <property type="evidence" value="ECO:0007669"/>
    <property type="project" value="UniProtKB-SubCell"/>
</dbReference>
<comment type="caution">
    <text evidence="11">The sequence shown here is derived from an EMBL/GenBank/DDBJ whole genome shotgun (WGS) entry which is preliminary data.</text>
</comment>
<proteinExistence type="inferred from homology"/>
<evidence type="ECO:0000256" key="5">
    <source>
        <dbReference type="ARBA" id="ARBA00022692"/>
    </source>
</evidence>
<feature type="transmembrane region" description="Helical" evidence="9">
    <location>
        <begin position="150"/>
        <end position="170"/>
    </location>
</feature>
<gene>
    <name evidence="11" type="ORF">KZP06_03610</name>
</gene>
<evidence type="ECO:0000256" key="7">
    <source>
        <dbReference type="ARBA" id="ARBA00023136"/>
    </source>
</evidence>
<dbReference type="EMBL" id="JAHXEI010000001">
    <property type="protein sequence ID" value="MCB4879820.1"/>
    <property type="molecule type" value="Genomic_DNA"/>
</dbReference>
<evidence type="ECO:0000256" key="6">
    <source>
        <dbReference type="ARBA" id="ARBA00022989"/>
    </source>
</evidence>
<keyword evidence="3" id="KW-0050">Antiport</keyword>
<name>A0AAW4TY94_BIFPS</name>
<dbReference type="AlphaFoldDB" id="A0AAW4TY94"/>
<evidence type="ECO:0000259" key="10">
    <source>
        <dbReference type="Pfam" id="PF03553"/>
    </source>
</evidence>
<evidence type="ECO:0000256" key="9">
    <source>
        <dbReference type="SAM" id="Phobius"/>
    </source>
</evidence>
<dbReference type="PROSITE" id="PS51257">
    <property type="entry name" value="PROKAR_LIPOPROTEIN"/>
    <property type="match status" value="1"/>
</dbReference>
<organism evidence="11 12">
    <name type="scientific">Bifidobacterium pseudocatenulatum</name>
    <dbReference type="NCBI Taxonomy" id="28026"/>
    <lineage>
        <taxon>Bacteria</taxon>
        <taxon>Bacillati</taxon>
        <taxon>Actinomycetota</taxon>
        <taxon>Actinomycetes</taxon>
        <taxon>Bifidobacteriales</taxon>
        <taxon>Bifidobacteriaceae</taxon>
        <taxon>Bifidobacterium</taxon>
    </lineage>
</organism>
<evidence type="ECO:0000256" key="4">
    <source>
        <dbReference type="ARBA" id="ARBA00022475"/>
    </source>
</evidence>
<feature type="transmembrane region" description="Helical" evidence="9">
    <location>
        <begin position="426"/>
        <end position="445"/>
    </location>
</feature>
<protein>
    <submittedName>
        <fullName evidence="11">Sodium:proton antiporter</fullName>
    </submittedName>
</protein>
<keyword evidence="6 9" id="KW-1133">Transmembrane helix</keyword>
<keyword evidence="5 9" id="KW-0812">Transmembrane</keyword>
<dbReference type="Proteomes" id="UP001197735">
    <property type="component" value="Unassembled WGS sequence"/>
</dbReference>
<feature type="transmembrane region" description="Helical" evidence="9">
    <location>
        <begin position="236"/>
        <end position="255"/>
    </location>
</feature>
<dbReference type="PANTHER" id="PTHR33451">
    <property type="entry name" value="MALATE-2H(+)/NA(+)-LACTATE ANTIPORTER"/>
    <property type="match status" value="1"/>
</dbReference>
<comment type="similarity">
    <text evidence="8">Belongs to the NhaC Na(+)/H(+) (TC 2.A.35) antiporter family.</text>
</comment>
<feature type="transmembrane region" description="Helical" evidence="9">
    <location>
        <begin position="301"/>
        <end position="322"/>
    </location>
</feature>
<evidence type="ECO:0000313" key="12">
    <source>
        <dbReference type="Proteomes" id="UP001197735"/>
    </source>
</evidence>
<dbReference type="Pfam" id="PF03553">
    <property type="entry name" value="Na_H_antiporter"/>
    <property type="match status" value="1"/>
</dbReference>
<dbReference type="RefSeq" id="WP_118240694.1">
    <property type="nucleotide sequence ID" value="NZ_CP187539.1"/>
</dbReference>
<evidence type="ECO:0000256" key="8">
    <source>
        <dbReference type="ARBA" id="ARBA00038435"/>
    </source>
</evidence>
<dbReference type="InterPro" id="IPR018461">
    <property type="entry name" value="Na/H_Antiport_NhaC-like_C"/>
</dbReference>
<accession>A0AAW4TY94</accession>
<dbReference type="PANTHER" id="PTHR33451:SF3">
    <property type="entry name" value="MALATE-2H(+)_NA(+)-LACTATE ANTIPORTER"/>
    <property type="match status" value="1"/>
</dbReference>
<keyword evidence="2" id="KW-0813">Transport</keyword>
<feature type="transmembrane region" description="Helical" evidence="9">
    <location>
        <begin position="115"/>
        <end position="144"/>
    </location>
</feature>
<comment type="subcellular location">
    <subcellularLocation>
        <location evidence="1">Cell membrane</location>
        <topology evidence="1">Multi-pass membrane protein</topology>
    </subcellularLocation>
</comment>
<feature type="transmembrane region" description="Helical" evidence="9">
    <location>
        <begin position="399"/>
        <end position="420"/>
    </location>
</feature>
<feature type="transmembrane region" description="Helical" evidence="9">
    <location>
        <begin position="74"/>
        <end position="94"/>
    </location>
</feature>
<evidence type="ECO:0000313" key="11">
    <source>
        <dbReference type="EMBL" id="MCB4879820.1"/>
    </source>
</evidence>
<dbReference type="InterPro" id="IPR052180">
    <property type="entry name" value="NhaC_Na-H+_Antiporter"/>
</dbReference>
<keyword evidence="4" id="KW-1003">Cell membrane</keyword>
<feature type="domain" description="Na+/H+ antiporter NhaC-like C-terminal" evidence="10">
    <location>
        <begin position="166"/>
        <end position="438"/>
    </location>
</feature>
<feature type="transmembrane region" description="Helical" evidence="9">
    <location>
        <begin position="191"/>
        <end position="216"/>
    </location>
</feature>
<evidence type="ECO:0000256" key="1">
    <source>
        <dbReference type="ARBA" id="ARBA00004651"/>
    </source>
</evidence>
<reference evidence="11" key="1">
    <citation type="submission" date="2021-07" db="EMBL/GenBank/DDBJ databases">
        <title>Xylan utilisation by Bifidobacterium pseudocatenulatum.</title>
        <authorList>
            <person name="Watanabe Y."/>
        </authorList>
    </citation>
    <scope>NUCLEOTIDE SEQUENCE</scope>
    <source>
        <strain evidence="11">YIT12824</strain>
    </source>
</reference>
<sequence length="453" mass="47940">MSKALTYRAIIIKERNIMAELVTMALFCAALIACIITNISIVPALLAGVVMFLIHGKITGHKFATMLSKGFATMRAASIVAVTFVLIGLLTTLWRAAGTVPFIVANTSSLVRPHVVILLAFLLNCLMSLLTGSSFATAATMGVITMTLGTSMQVSPVFLGGAILSGVYFGDRCSPVSTSAQLVKTLTHTNIFDNIVLMLKTSIVPFIITCAIYAVLALCTHPSAGSIDITGLFSSAFDLHWVTVIPALVLVVLAIARMDVRITMGASILTALPVCVLVQHMDWLEIGRALVFGFHCSNAQVASLIDGGGIVSMIKVILIVCISSSYSGIFQETGLLDGTHRLIASMAKHISVFGATLVTSVVASAVACNQTLSIMLTDQLCGNLENDEQRKVINLEDTAVVVAPLIPWSIAGAVPLASVGAPTESLLLSCFLYLLPICSLVRTLIADRRKVSD</sequence>
<evidence type="ECO:0000256" key="3">
    <source>
        <dbReference type="ARBA" id="ARBA00022449"/>
    </source>
</evidence>